<keyword evidence="3" id="KW-1185">Reference proteome</keyword>
<name>L9VZ03_9EURY</name>
<protein>
    <recommendedName>
        <fullName evidence="1">N-acetyltransferase domain-containing protein</fullName>
    </recommendedName>
</protein>
<dbReference type="SUPFAM" id="SSF55729">
    <property type="entry name" value="Acyl-CoA N-acyltransferases (Nat)"/>
    <property type="match status" value="1"/>
</dbReference>
<accession>L9VZ03</accession>
<dbReference type="CDD" id="cd04301">
    <property type="entry name" value="NAT_SF"/>
    <property type="match status" value="1"/>
</dbReference>
<dbReference type="Proteomes" id="UP000011599">
    <property type="component" value="Unassembled WGS sequence"/>
</dbReference>
<evidence type="ECO:0000259" key="1">
    <source>
        <dbReference type="PROSITE" id="PS51186"/>
    </source>
</evidence>
<feature type="domain" description="N-acetyltransferase" evidence="1">
    <location>
        <begin position="33"/>
        <end position="186"/>
    </location>
</feature>
<evidence type="ECO:0000313" key="3">
    <source>
        <dbReference type="Proteomes" id="UP000011599"/>
    </source>
</evidence>
<dbReference type="Gene3D" id="3.40.630.30">
    <property type="match status" value="1"/>
</dbReference>
<dbReference type="PATRIC" id="fig|1114856.3.peg.1574"/>
<dbReference type="eggNOG" id="arCOG08925">
    <property type="taxonomic scope" value="Archaea"/>
</dbReference>
<gene>
    <name evidence="2" type="ORF">C496_07553</name>
</gene>
<dbReference type="STRING" id="1114856.GCA_000383975_00779"/>
<organism evidence="2 3">
    <name type="scientific">Natronorubrum tibetense GA33</name>
    <dbReference type="NCBI Taxonomy" id="1114856"/>
    <lineage>
        <taxon>Archaea</taxon>
        <taxon>Methanobacteriati</taxon>
        <taxon>Methanobacteriota</taxon>
        <taxon>Stenosarchaea group</taxon>
        <taxon>Halobacteria</taxon>
        <taxon>Halobacteriales</taxon>
        <taxon>Natrialbaceae</taxon>
        <taxon>Natronorubrum</taxon>
    </lineage>
</organism>
<dbReference type="EMBL" id="AOHW01000023">
    <property type="protein sequence ID" value="ELY42236.1"/>
    <property type="molecule type" value="Genomic_DNA"/>
</dbReference>
<dbReference type="AlphaFoldDB" id="L9VZ03"/>
<sequence>MYYYGRSVVGQGMFGRDRMDSLERQYASGDREYTIRQYREGDREELLAVYQEVLDSTLSDDWFAWKYETNPYTEDIPVYVAEFDGELVGAVGFWVLELHTGSRQIPAVQSCDGAVRPEHRREGLFTELFRIGLDRFAADGFEIVFDFPNQLSKATFEKYGWQLVERQETYFRVQQPDAMVDGESVGPLSALIRGGARVLSRGYLAAKSRQRPSVADHPKIDVDRSATIPSRTLAALYRHDIPDKLHLVRDETFYEWRFGNPHWEYTTYVGRYDGSPVAAVTTGTKVDGGATITHLTDIVPLVSSRPRTAVLVSVLEAILEANEDAALVVAPSGVIPDDVLSAYGFRSDRTVPLSLVSTPTIHGVYALMDDDEADGDRWVLDGKRVTDPEAWRTTFSEYDTG</sequence>
<comment type="caution">
    <text evidence="2">The sequence shown here is derived from an EMBL/GenBank/DDBJ whole genome shotgun (WGS) entry which is preliminary data.</text>
</comment>
<dbReference type="GO" id="GO:0016747">
    <property type="term" value="F:acyltransferase activity, transferring groups other than amino-acyl groups"/>
    <property type="evidence" value="ECO:0007669"/>
    <property type="project" value="InterPro"/>
</dbReference>
<evidence type="ECO:0000313" key="2">
    <source>
        <dbReference type="EMBL" id="ELY42236.1"/>
    </source>
</evidence>
<dbReference type="InterPro" id="IPR016181">
    <property type="entry name" value="Acyl_CoA_acyltransferase"/>
</dbReference>
<proteinExistence type="predicted"/>
<dbReference type="PROSITE" id="PS51186">
    <property type="entry name" value="GNAT"/>
    <property type="match status" value="1"/>
</dbReference>
<dbReference type="Pfam" id="PF13527">
    <property type="entry name" value="Acetyltransf_9"/>
    <property type="match status" value="1"/>
</dbReference>
<reference evidence="2 3" key="1">
    <citation type="journal article" date="2014" name="PLoS Genet.">
        <title>Phylogenetically driven sequencing of extremely halophilic archaea reveals strategies for static and dynamic osmo-response.</title>
        <authorList>
            <person name="Becker E.A."/>
            <person name="Seitzer P.M."/>
            <person name="Tritt A."/>
            <person name="Larsen D."/>
            <person name="Krusor M."/>
            <person name="Yao A.I."/>
            <person name="Wu D."/>
            <person name="Madern D."/>
            <person name="Eisen J.A."/>
            <person name="Darling A.E."/>
            <person name="Facciotti M.T."/>
        </authorList>
    </citation>
    <scope>NUCLEOTIDE SEQUENCE [LARGE SCALE GENOMIC DNA]</scope>
    <source>
        <strain evidence="2 3">GA33</strain>
    </source>
</reference>
<dbReference type="InterPro" id="IPR000182">
    <property type="entry name" value="GNAT_dom"/>
</dbReference>